<dbReference type="AlphaFoldDB" id="A0A061RUN0"/>
<dbReference type="Pfam" id="PF01212">
    <property type="entry name" value="Beta_elim_lyase"/>
    <property type="match status" value="1"/>
</dbReference>
<name>A0A061RUN0_9CHLO</name>
<dbReference type="InterPro" id="IPR015424">
    <property type="entry name" value="PyrdxlP-dep_Trfase"/>
</dbReference>
<dbReference type="EMBL" id="GBEZ01011293">
    <property type="protein sequence ID" value="JAC74479.1"/>
    <property type="molecule type" value="Transcribed_RNA"/>
</dbReference>
<evidence type="ECO:0000256" key="1">
    <source>
        <dbReference type="ARBA" id="ARBA00001933"/>
    </source>
</evidence>
<dbReference type="FunFam" id="3.40.640.10:FF:000030">
    <property type="entry name" value="Low-specificity L-threonine aldolase"/>
    <property type="match status" value="1"/>
</dbReference>
<dbReference type="NCBIfam" id="NF041359">
    <property type="entry name" value="GntG_guanitoxin"/>
    <property type="match status" value="1"/>
</dbReference>
<evidence type="ECO:0000313" key="7">
    <source>
        <dbReference type="EMBL" id="JAC74479.1"/>
    </source>
</evidence>
<dbReference type="PANTHER" id="PTHR48097">
    <property type="entry name" value="L-THREONINE ALDOLASE-RELATED"/>
    <property type="match status" value="1"/>
</dbReference>
<evidence type="ECO:0000256" key="2">
    <source>
        <dbReference type="ARBA" id="ARBA00006966"/>
    </source>
</evidence>
<sequence length="295" mass="31345">MVGSVEQPQLASVKAALAANSEAECKSRIDLRSDTVTQPTLEMRAAMALAEVGDDVFGDDPTVISLEREAAALFQKDAAIFVPSGTMANLIAIMVHCDSRGSEMILGDKSHIHIYEQGGCSQIAAVHPRALPNLPDGTIDLSAVEDAVREPNDHFPTTRLLCLENTHNKCGGRVLTRDYMRRAAETARAHGLVLHLDGARVVNAAVALGETPAAMVEHADSASVCLSKGLGALHWLGAAGQRRVRPQGSPGAQGAGRRDEAGRVHRRGGALRPRRRAMPAEDGPRQRKAPCGRAV</sequence>
<accession>A0A061RUN0</accession>
<feature type="region of interest" description="Disordered" evidence="5">
    <location>
        <begin position="241"/>
        <end position="295"/>
    </location>
</feature>
<dbReference type="GO" id="GO:0008732">
    <property type="term" value="F:L-allo-threonine aldolase activity"/>
    <property type="evidence" value="ECO:0007669"/>
    <property type="project" value="TreeGrafter"/>
</dbReference>
<dbReference type="SUPFAM" id="SSF53383">
    <property type="entry name" value="PLP-dependent transferases"/>
    <property type="match status" value="1"/>
</dbReference>
<keyword evidence="3" id="KW-0663">Pyridoxal phosphate</keyword>
<feature type="compositionally biased region" description="Basic residues" evidence="5">
    <location>
        <begin position="286"/>
        <end position="295"/>
    </location>
</feature>
<dbReference type="GO" id="GO:0005829">
    <property type="term" value="C:cytosol"/>
    <property type="evidence" value="ECO:0007669"/>
    <property type="project" value="TreeGrafter"/>
</dbReference>
<gene>
    <name evidence="7" type="primary">LTAA</name>
    <name evidence="7" type="ORF">TSPGSL018_25816</name>
</gene>
<dbReference type="GO" id="GO:0006567">
    <property type="term" value="P:L-threonine catabolic process"/>
    <property type="evidence" value="ECO:0007669"/>
    <property type="project" value="TreeGrafter"/>
</dbReference>
<protein>
    <submittedName>
        <fullName evidence="7">Threonine aldolase</fullName>
    </submittedName>
</protein>
<comment type="cofactor">
    <cofactor evidence="1">
        <name>pyridoxal 5'-phosphate</name>
        <dbReference type="ChEBI" id="CHEBI:597326"/>
    </cofactor>
</comment>
<keyword evidence="4" id="KW-0456">Lyase</keyword>
<dbReference type="Gene3D" id="3.40.640.10">
    <property type="entry name" value="Type I PLP-dependent aspartate aminotransferase-like (Major domain)"/>
    <property type="match status" value="1"/>
</dbReference>
<dbReference type="PANTHER" id="PTHR48097:SF9">
    <property type="entry name" value="L-THREONINE ALDOLASE"/>
    <property type="match status" value="1"/>
</dbReference>
<proteinExistence type="inferred from homology"/>
<dbReference type="InterPro" id="IPR023603">
    <property type="entry name" value="Low_specificity_L-TA-like"/>
</dbReference>
<dbReference type="InterPro" id="IPR001597">
    <property type="entry name" value="ArAA_b-elim_lyase/Thr_aldolase"/>
</dbReference>
<feature type="compositionally biased region" description="Basic residues" evidence="5">
    <location>
        <begin position="264"/>
        <end position="277"/>
    </location>
</feature>
<dbReference type="InterPro" id="IPR015421">
    <property type="entry name" value="PyrdxlP-dep_Trfase_major"/>
</dbReference>
<evidence type="ECO:0000256" key="3">
    <source>
        <dbReference type="ARBA" id="ARBA00022898"/>
    </source>
</evidence>
<dbReference type="GO" id="GO:0006545">
    <property type="term" value="P:glycine biosynthetic process"/>
    <property type="evidence" value="ECO:0007669"/>
    <property type="project" value="TreeGrafter"/>
</dbReference>
<feature type="domain" description="Aromatic amino acid beta-eliminating lyase/threonine aldolase" evidence="6">
    <location>
        <begin position="30"/>
        <end position="232"/>
    </location>
</feature>
<evidence type="ECO:0000256" key="5">
    <source>
        <dbReference type="SAM" id="MobiDB-lite"/>
    </source>
</evidence>
<evidence type="ECO:0000259" key="6">
    <source>
        <dbReference type="Pfam" id="PF01212"/>
    </source>
</evidence>
<organism evidence="7">
    <name type="scientific">Tetraselmis sp. GSL018</name>
    <dbReference type="NCBI Taxonomy" id="582737"/>
    <lineage>
        <taxon>Eukaryota</taxon>
        <taxon>Viridiplantae</taxon>
        <taxon>Chlorophyta</taxon>
        <taxon>core chlorophytes</taxon>
        <taxon>Chlorodendrophyceae</taxon>
        <taxon>Chlorodendrales</taxon>
        <taxon>Chlorodendraceae</taxon>
        <taxon>Tetraselmis</taxon>
    </lineage>
</organism>
<reference evidence="7" key="1">
    <citation type="submission" date="2014-05" db="EMBL/GenBank/DDBJ databases">
        <title>The transcriptome of the halophilic microalga Tetraselmis sp. GSL018 isolated from the Great Salt Lake, Utah.</title>
        <authorList>
            <person name="Jinkerson R.E."/>
            <person name="D'Adamo S."/>
            <person name="Posewitz M.C."/>
        </authorList>
    </citation>
    <scope>NUCLEOTIDE SEQUENCE</scope>
    <source>
        <strain evidence="7">GSL018</strain>
    </source>
</reference>
<comment type="similarity">
    <text evidence="2">Belongs to the threonine aldolase family.</text>
</comment>
<evidence type="ECO:0000256" key="4">
    <source>
        <dbReference type="ARBA" id="ARBA00023239"/>
    </source>
</evidence>